<dbReference type="Pfam" id="PF01243">
    <property type="entry name" value="PNPOx_N"/>
    <property type="match status" value="1"/>
</dbReference>
<organism evidence="3 4">
    <name type="scientific">Saccharopolyspora phatthalungensis</name>
    <dbReference type="NCBI Taxonomy" id="664693"/>
    <lineage>
        <taxon>Bacteria</taxon>
        <taxon>Bacillati</taxon>
        <taxon>Actinomycetota</taxon>
        <taxon>Actinomycetes</taxon>
        <taxon>Pseudonocardiales</taxon>
        <taxon>Pseudonocardiaceae</taxon>
        <taxon>Saccharopolyspora</taxon>
    </lineage>
</organism>
<dbReference type="SUPFAM" id="SSF50475">
    <property type="entry name" value="FMN-binding split barrel"/>
    <property type="match status" value="1"/>
</dbReference>
<evidence type="ECO:0000256" key="1">
    <source>
        <dbReference type="ARBA" id="ARBA00023002"/>
    </source>
</evidence>
<dbReference type="EMBL" id="JACHIW010000001">
    <property type="protein sequence ID" value="MBB5156575.1"/>
    <property type="molecule type" value="Genomic_DNA"/>
</dbReference>
<evidence type="ECO:0000313" key="4">
    <source>
        <dbReference type="Proteomes" id="UP000584374"/>
    </source>
</evidence>
<dbReference type="InterPro" id="IPR019920">
    <property type="entry name" value="F420-binding_dom_put"/>
</dbReference>
<proteinExistence type="predicted"/>
<protein>
    <submittedName>
        <fullName evidence="3">PPOX class probable F420-dependent enzyme</fullName>
    </submittedName>
</protein>
<dbReference type="AlphaFoldDB" id="A0A840QDP5"/>
<comment type="caution">
    <text evidence="3">The sequence shown here is derived from an EMBL/GenBank/DDBJ whole genome shotgun (WGS) entry which is preliminary data.</text>
</comment>
<dbReference type="GO" id="GO:0070967">
    <property type="term" value="F:coenzyme F420 binding"/>
    <property type="evidence" value="ECO:0007669"/>
    <property type="project" value="TreeGrafter"/>
</dbReference>
<accession>A0A840QDP5</accession>
<dbReference type="NCBIfam" id="TIGR03618">
    <property type="entry name" value="Rv1155_F420"/>
    <property type="match status" value="1"/>
</dbReference>
<sequence>MPKEDMPPDVLELLSRPNPAVIATLNAAGGPVTVATWYLWDSGKVLVNMDGSRVRLKHMRADPRVSLTVLDGADWYRHVSLRGRVVTLEDDPDLTDIDRLSQHYRGQPYPVRDQPRVSAWIEVDSWHSWGR</sequence>
<dbReference type="Proteomes" id="UP000584374">
    <property type="component" value="Unassembled WGS sequence"/>
</dbReference>
<dbReference type="RefSeq" id="WP_184727690.1">
    <property type="nucleotide sequence ID" value="NZ_JACHIW010000001.1"/>
</dbReference>
<name>A0A840QDP5_9PSEU</name>
<dbReference type="GO" id="GO:0016627">
    <property type="term" value="F:oxidoreductase activity, acting on the CH-CH group of donors"/>
    <property type="evidence" value="ECO:0007669"/>
    <property type="project" value="TreeGrafter"/>
</dbReference>
<dbReference type="GO" id="GO:0005829">
    <property type="term" value="C:cytosol"/>
    <property type="evidence" value="ECO:0007669"/>
    <property type="project" value="TreeGrafter"/>
</dbReference>
<keyword evidence="4" id="KW-1185">Reference proteome</keyword>
<evidence type="ECO:0000313" key="3">
    <source>
        <dbReference type="EMBL" id="MBB5156575.1"/>
    </source>
</evidence>
<evidence type="ECO:0000259" key="2">
    <source>
        <dbReference type="Pfam" id="PF01243"/>
    </source>
</evidence>
<keyword evidence="1" id="KW-0560">Oxidoreductase</keyword>
<gene>
    <name evidence="3" type="ORF">BJ970_004109</name>
</gene>
<dbReference type="PANTHER" id="PTHR35176">
    <property type="entry name" value="HEME OXYGENASE HI_0854-RELATED"/>
    <property type="match status" value="1"/>
</dbReference>
<dbReference type="InterPro" id="IPR012349">
    <property type="entry name" value="Split_barrel_FMN-bd"/>
</dbReference>
<dbReference type="InterPro" id="IPR052019">
    <property type="entry name" value="F420H2_bilvrd_red/Heme_oxyg"/>
</dbReference>
<reference evidence="3 4" key="1">
    <citation type="submission" date="2020-08" db="EMBL/GenBank/DDBJ databases">
        <title>Sequencing the genomes of 1000 actinobacteria strains.</title>
        <authorList>
            <person name="Klenk H.-P."/>
        </authorList>
    </citation>
    <scope>NUCLEOTIDE SEQUENCE [LARGE SCALE GENOMIC DNA]</scope>
    <source>
        <strain evidence="3 4">DSM 45584</strain>
    </source>
</reference>
<dbReference type="PANTHER" id="PTHR35176:SF6">
    <property type="entry name" value="HEME OXYGENASE HI_0854-RELATED"/>
    <property type="match status" value="1"/>
</dbReference>
<dbReference type="InterPro" id="IPR011576">
    <property type="entry name" value="Pyridox_Oxase_N"/>
</dbReference>
<dbReference type="Gene3D" id="2.30.110.10">
    <property type="entry name" value="Electron Transport, Fmn-binding Protein, Chain A"/>
    <property type="match status" value="1"/>
</dbReference>
<feature type="domain" description="Pyridoxamine 5'-phosphate oxidase N-terminal" evidence="2">
    <location>
        <begin position="7"/>
        <end position="129"/>
    </location>
</feature>